<dbReference type="PANTHER" id="PTHR31210:SF43">
    <property type="entry name" value="STORAGE PROTEIN-RELATED"/>
    <property type="match status" value="1"/>
</dbReference>
<name>A0A7J7KWQ2_9MAGN</name>
<protein>
    <submittedName>
        <fullName evidence="1">Uncharacterized protein</fullName>
    </submittedName>
</protein>
<sequence>MTIDRLEANLSKAFGHGMVYVVLSQVKSLNELHLIGFNLLKIKAHPKVMEFYNSHFLNENFARPKRFKKRSVRELEIKPFIFFSSTSIISSNEGGAQRGNLDFLHVMEQRGVRADCNTYIWWYAKRFLHPDVVAAYEYIFIWDEDLGVEHFNADK</sequence>
<gene>
    <name evidence="1" type="ORF">GIB67_002216</name>
</gene>
<dbReference type="PANTHER" id="PTHR31210">
    <property type="entry name" value="OS06G0731900 PROTEIN"/>
    <property type="match status" value="1"/>
</dbReference>
<evidence type="ECO:0000313" key="2">
    <source>
        <dbReference type="Proteomes" id="UP000541444"/>
    </source>
</evidence>
<proteinExistence type="predicted"/>
<dbReference type="OrthoDB" id="1936217at2759"/>
<dbReference type="EMBL" id="JACGCM010002827">
    <property type="protein sequence ID" value="KAF6134815.1"/>
    <property type="molecule type" value="Genomic_DNA"/>
</dbReference>
<reference evidence="1 2" key="1">
    <citation type="journal article" date="2020" name="IScience">
        <title>Genome Sequencing of the Endangered Kingdonia uniflora (Circaeasteraceae, Ranunculales) Reveals Potential Mechanisms of Evolutionary Specialization.</title>
        <authorList>
            <person name="Sun Y."/>
            <person name="Deng T."/>
            <person name="Zhang A."/>
            <person name="Moore M.J."/>
            <person name="Landis J.B."/>
            <person name="Lin N."/>
            <person name="Zhang H."/>
            <person name="Zhang X."/>
            <person name="Huang J."/>
            <person name="Zhang X."/>
            <person name="Sun H."/>
            <person name="Wang H."/>
        </authorList>
    </citation>
    <scope>NUCLEOTIDE SEQUENCE [LARGE SCALE GENOMIC DNA]</scope>
    <source>
        <strain evidence="1">TB1705</strain>
        <tissue evidence="1">Leaf</tissue>
    </source>
</reference>
<dbReference type="AlphaFoldDB" id="A0A7J7KWQ2"/>
<organism evidence="1 2">
    <name type="scientific">Kingdonia uniflora</name>
    <dbReference type="NCBI Taxonomy" id="39325"/>
    <lineage>
        <taxon>Eukaryota</taxon>
        <taxon>Viridiplantae</taxon>
        <taxon>Streptophyta</taxon>
        <taxon>Embryophyta</taxon>
        <taxon>Tracheophyta</taxon>
        <taxon>Spermatophyta</taxon>
        <taxon>Magnoliopsida</taxon>
        <taxon>Ranunculales</taxon>
        <taxon>Circaeasteraceae</taxon>
        <taxon>Kingdonia</taxon>
    </lineage>
</organism>
<comment type="caution">
    <text evidence="1">The sequence shown here is derived from an EMBL/GenBank/DDBJ whole genome shotgun (WGS) entry which is preliminary data.</text>
</comment>
<accession>A0A7J7KWQ2</accession>
<dbReference type="InterPro" id="IPR007877">
    <property type="entry name" value="DUF707"/>
</dbReference>
<keyword evidence="2" id="KW-1185">Reference proteome</keyword>
<dbReference type="Proteomes" id="UP000541444">
    <property type="component" value="Unassembled WGS sequence"/>
</dbReference>
<evidence type="ECO:0000313" key="1">
    <source>
        <dbReference type="EMBL" id="KAF6134815.1"/>
    </source>
</evidence>
<dbReference type="Pfam" id="PF05212">
    <property type="entry name" value="DUF707"/>
    <property type="match status" value="1"/>
</dbReference>